<accession>A0ABS2NUA6</accession>
<protein>
    <submittedName>
        <fullName evidence="1">Uncharacterized protein</fullName>
    </submittedName>
</protein>
<dbReference type="RefSeq" id="WP_204404572.1">
    <property type="nucleotide sequence ID" value="NZ_JAFBEE010000035.1"/>
</dbReference>
<evidence type="ECO:0000313" key="1">
    <source>
        <dbReference type="EMBL" id="MBM7616401.1"/>
    </source>
</evidence>
<reference evidence="1 2" key="1">
    <citation type="submission" date="2021-01" db="EMBL/GenBank/DDBJ databases">
        <title>Genomic Encyclopedia of Type Strains, Phase IV (KMG-IV): sequencing the most valuable type-strain genomes for metagenomic binning, comparative biology and taxonomic classification.</title>
        <authorList>
            <person name="Goeker M."/>
        </authorList>
    </citation>
    <scope>NUCLEOTIDE SEQUENCE [LARGE SCALE GENOMIC DNA]</scope>
    <source>
        <strain evidence="1 2">DSM 25890</strain>
    </source>
</reference>
<dbReference type="EMBL" id="JAFBEE010000035">
    <property type="protein sequence ID" value="MBM7616401.1"/>
    <property type="molecule type" value="Genomic_DNA"/>
</dbReference>
<sequence length="67" mass="7656">MHFTYTASTFKGNIIMTLVNTKGENVLKKELVDEGQFDYEADFKGVYKIIVSKSGVACRYSINWQIN</sequence>
<dbReference type="Proteomes" id="UP001314796">
    <property type="component" value="Unassembled WGS sequence"/>
</dbReference>
<evidence type="ECO:0000313" key="2">
    <source>
        <dbReference type="Proteomes" id="UP001314796"/>
    </source>
</evidence>
<gene>
    <name evidence="1" type="ORF">JOC73_002984</name>
</gene>
<keyword evidence="2" id="KW-1185">Reference proteome</keyword>
<proteinExistence type="predicted"/>
<name>A0ABS2NUA6_9FIRM</name>
<comment type="caution">
    <text evidence="1">The sequence shown here is derived from an EMBL/GenBank/DDBJ whole genome shotgun (WGS) entry which is preliminary data.</text>
</comment>
<organism evidence="1 2">
    <name type="scientific">Alkaliphilus hydrothermalis</name>
    <dbReference type="NCBI Taxonomy" id="1482730"/>
    <lineage>
        <taxon>Bacteria</taxon>
        <taxon>Bacillati</taxon>
        <taxon>Bacillota</taxon>
        <taxon>Clostridia</taxon>
        <taxon>Peptostreptococcales</taxon>
        <taxon>Natronincolaceae</taxon>
        <taxon>Alkaliphilus</taxon>
    </lineage>
</organism>